<sequence length="389" mass="44816">MSDKNHKSFSVLRIVWEFPPKIGGSVTHISELSRKIDPFLQKQIIFAPYIEGCEAFDKTFPIQVIRQKIPKFCDFGVPIIQNMFYSFYVIKTVLQIIKDNNINIIHFHSPILASYFIPHIRAYDKHVKIFVMAHGWPGKKDERFGISYYFGNKLIPLFPPNKYFILNDGSQICELQSILNKKNIPWDIVYHGIDTDLFKPAENSISSNSFNVLFPHRPIPIKRPDIAMNIFKKFLNRINDYSVSLLYLSASQSEELIELARKEGIENNVQFLNELSGDELINCINNSSVVIGTSMNSNNGRAIQEAMACEKPVIVFDNNGNMSNLIENMENGILIDSGNIDDFVESLVLLYNKPDLRLKMGRNARKTIIEKRSWEKRIKKELSIYQKTV</sequence>
<gene>
    <name evidence="2" type="ORF">MSTHT_1175</name>
</gene>
<dbReference type="PANTHER" id="PTHR45947:SF3">
    <property type="entry name" value="SULFOQUINOVOSYL TRANSFERASE SQD2"/>
    <property type="match status" value="1"/>
</dbReference>
<dbReference type="PANTHER" id="PTHR45947">
    <property type="entry name" value="SULFOQUINOVOSYL TRANSFERASE SQD2"/>
    <property type="match status" value="1"/>
</dbReference>
<dbReference type="KEGG" id="mthr:MSTHT_1175"/>
<dbReference type="Proteomes" id="UP000066529">
    <property type="component" value="Chromosome"/>
</dbReference>
<dbReference type="InterPro" id="IPR001296">
    <property type="entry name" value="Glyco_trans_1"/>
</dbReference>
<evidence type="ECO:0000313" key="3">
    <source>
        <dbReference type="Proteomes" id="UP000066529"/>
    </source>
</evidence>
<protein>
    <submittedName>
        <fullName evidence="2">Glycosyltransferase</fullName>
    </submittedName>
</protein>
<dbReference type="GeneID" id="24848106"/>
<reference evidence="2 3" key="1">
    <citation type="submission" date="2014-07" db="EMBL/GenBank/DDBJ databases">
        <title>Methanogenic archaea and the global carbon cycle.</title>
        <authorList>
            <person name="Henriksen J.R."/>
            <person name="Luke J."/>
            <person name="Reinhart S."/>
            <person name="Benedict M.N."/>
            <person name="Youngblut N.D."/>
            <person name="Metcalf M.E."/>
            <person name="Whitaker R.J."/>
            <person name="Metcalf W.W."/>
        </authorList>
    </citation>
    <scope>NUCLEOTIDE SEQUENCE [LARGE SCALE GENOMIC DNA]</scope>
    <source>
        <strain evidence="3">ATCC 43570 / DSM 1825 / OCM 12 / VKM B-1830 / TM-1</strain>
    </source>
</reference>
<organism evidence="2 3">
    <name type="scientific">Methanosarcina thermophila (strain ATCC 43570 / DSM 1825 / OCM 12 / VKM B-1830 / TM-1)</name>
    <dbReference type="NCBI Taxonomy" id="523844"/>
    <lineage>
        <taxon>Archaea</taxon>
        <taxon>Methanobacteriati</taxon>
        <taxon>Methanobacteriota</taxon>
        <taxon>Stenosarchaea group</taxon>
        <taxon>Methanomicrobia</taxon>
        <taxon>Methanosarcinales</taxon>
        <taxon>Methanosarcinaceae</taxon>
        <taxon>Methanosarcina</taxon>
    </lineage>
</organism>
<dbReference type="Gene3D" id="3.40.50.2000">
    <property type="entry name" value="Glycogen Phosphorylase B"/>
    <property type="match status" value="2"/>
</dbReference>
<dbReference type="Pfam" id="PF00534">
    <property type="entry name" value="Glycos_transf_1"/>
    <property type="match status" value="1"/>
</dbReference>
<evidence type="ECO:0000259" key="1">
    <source>
        <dbReference type="Pfam" id="PF00534"/>
    </source>
</evidence>
<accession>A0A0E3NBY1</accession>
<dbReference type="SUPFAM" id="SSF53756">
    <property type="entry name" value="UDP-Glycosyltransferase/glycogen phosphorylase"/>
    <property type="match status" value="1"/>
</dbReference>
<dbReference type="CDD" id="cd03801">
    <property type="entry name" value="GT4_PimA-like"/>
    <property type="match status" value="1"/>
</dbReference>
<dbReference type="OrthoDB" id="132546at2157"/>
<feature type="domain" description="Glycosyl transferase family 1" evidence="1">
    <location>
        <begin position="202"/>
        <end position="366"/>
    </location>
</feature>
<dbReference type="EMBL" id="CP009501">
    <property type="protein sequence ID" value="AKB12933.1"/>
    <property type="molecule type" value="Genomic_DNA"/>
</dbReference>
<proteinExistence type="predicted"/>
<dbReference type="GO" id="GO:0016757">
    <property type="term" value="F:glycosyltransferase activity"/>
    <property type="evidence" value="ECO:0007669"/>
    <property type="project" value="InterPro"/>
</dbReference>
<dbReference type="HOGENOM" id="CLU_009583_2_2_2"/>
<dbReference type="InterPro" id="IPR050194">
    <property type="entry name" value="Glycosyltransferase_grp1"/>
</dbReference>
<name>A0A0E3NBY1_METTT</name>
<dbReference type="AlphaFoldDB" id="A0A0E3NBY1"/>
<dbReference type="PATRIC" id="fig|523844.20.peg.1490"/>
<keyword evidence="2" id="KW-0808">Transferase</keyword>
<dbReference type="STRING" id="523844.MSTHT_1175"/>
<evidence type="ECO:0000313" key="2">
    <source>
        <dbReference type="EMBL" id="AKB12933.1"/>
    </source>
</evidence>
<dbReference type="RefSeq" id="WP_048167031.1">
    <property type="nucleotide sequence ID" value="NZ_CP009501.1"/>
</dbReference>